<dbReference type="STRING" id="386043.lwe0794"/>
<gene>
    <name evidence="1" type="ordered locus">lwe0794</name>
</gene>
<reference evidence="1 2" key="1">
    <citation type="journal article" date="2006" name="J. Bacteriol.">
        <title>Whole-genome sequence of Listeria welshimeri reveals common steps in genome reduction with Listeria innocua as compared to Listeria monocytogenes.</title>
        <authorList>
            <person name="Hain T."/>
            <person name="Steinweg C."/>
            <person name="Kuenne C.T."/>
            <person name="Billion A."/>
            <person name="Ghai R."/>
            <person name="Chatterjee S.S."/>
            <person name="Domann E."/>
            <person name="Kaerst U."/>
            <person name="Goesmann A."/>
            <person name="Bekel T."/>
            <person name="Bartels D."/>
            <person name="Kaiser O."/>
            <person name="Meyer F."/>
            <person name="Puehler A."/>
            <person name="Weisshaar B."/>
            <person name="Wehland J."/>
            <person name="Liang C."/>
            <person name="Dandekar T."/>
            <person name="Lampidis R."/>
            <person name="Kreft J."/>
            <person name="Goebel W."/>
            <person name="Chakraborty T."/>
        </authorList>
    </citation>
    <scope>NUCLEOTIDE SEQUENCE [LARGE SCALE GENOMIC DNA]</scope>
    <source>
        <strain evidence="2">ATCC 35897 / DSM 20650 / CIP 8149 / NCTC 11857 / SLCC 5334 / V8</strain>
    </source>
</reference>
<dbReference type="KEGG" id="lwe:lwe0794"/>
<organism evidence="1 2">
    <name type="scientific">Listeria welshimeri serovar 6b (strain ATCC 35897 / DSM 20650 / CCUG 15529 / CIP 8149 / NCTC 11857 / SLCC 5334 / V8)</name>
    <dbReference type="NCBI Taxonomy" id="386043"/>
    <lineage>
        <taxon>Bacteria</taxon>
        <taxon>Bacillati</taxon>
        <taxon>Bacillota</taxon>
        <taxon>Bacilli</taxon>
        <taxon>Bacillales</taxon>
        <taxon>Listeriaceae</taxon>
        <taxon>Listeria</taxon>
    </lineage>
</organism>
<dbReference type="AlphaFoldDB" id="A0AGT0"/>
<dbReference type="EMBL" id="AM263198">
    <property type="protein sequence ID" value="CAK20212.1"/>
    <property type="molecule type" value="Genomic_DNA"/>
</dbReference>
<proteinExistence type="predicted"/>
<name>A0AGT0_LISW6</name>
<protein>
    <submittedName>
        <fullName evidence="1">Uncharacterized protein</fullName>
    </submittedName>
</protein>
<sequence length="37" mass="4275">MNERYLVNAGFDLGNQVAMMVTEDNDTSARLPWTEER</sequence>
<evidence type="ECO:0000313" key="1">
    <source>
        <dbReference type="EMBL" id="CAK20212.1"/>
    </source>
</evidence>
<dbReference type="HOGENOM" id="CLU_3345453_0_0_9"/>
<accession>A0AGT0</accession>
<dbReference type="Proteomes" id="UP000000779">
    <property type="component" value="Chromosome"/>
</dbReference>
<evidence type="ECO:0000313" key="2">
    <source>
        <dbReference type="Proteomes" id="UP000000779"/>
    </source>
</evidence>